<evidence type="ECO:0000313" key="3">
    <source>
        <dbReference type="EMBL" id="GEC94654.1"/>
    </source>
</evidence>
<dbReference type="InterPro" id="IPR051599">
    <property type="entry name" value="Cell_Envelope_Assoc"/>
</dbReference>
<proteinExistence type="predicted"/>
<dbReference type="Proteomes" id="UP000318422">
    <property type="component" value="Unassembled WGS sequence"/>
</dbReference>
<keyword evidence="4" id="KW-1185">Reference proteome</keyword>
<keyword evidence="1" id="KW-0472">Membrane</keyword>
<sequence length="265" mass="28204">MRRLAGAPFFTMLYLKNIVAALILPPLGPLMLVALGLLLLGWLPRIGRVVAWSGIAVGLAMITPASVGTLLEPLEDIPAVEPASLAGADAIVILSGGLRDYAPEYGGSTVNRITLERVRYGARLARQSGLPVLVSGGTPSRQANARGPGEAQLMKQVLEEDFRVPVKWVEGRSLDTRQNADFSAQLLLPQGVKRVVLVTHAAHMHRSVEAFEHAGLAVIPAPTAFFGGPGKDDNLLPKLPGINTAYAGGYAAHEWVGILAYRLSR</sequence>
<protein>
    <recommendedName>
        <fullName evidence="2">DUF218 domain-containing protein</fullName>
    </recommendedName>
</protein>
<feature type="domain" description="DUF218" evidence="2">
    <location>
        <begin position="89"/>
        <end position="257"/>
    </location>
</feature>
<dbReference type="AlphaFoldDB" id="A0A4Y4CT73"/>
<gene>
    <name evidence="3" type="ORF">ZRA01_07270</name>
</gene>
<keyword evidence="1" id="KW-0812">Transmembrane</keyword>
<keyword evidence="1" id="KW-1133">Transmembrane helix</keyword>
<evidence type="ECO:0000259" key="2">
    <source>
        <dbReference type="Pfam" id="PF02698"/>
    </source>
</evidence>
<organism evidence="3 4">
    <name type="scientific">Zoogloea ramigera</name>
    <dbReference type="NCBI Taxonomy" id="350"/>
    <lineage>
        <taxon>Bacteria</taxon>
        <taxon>Pseudomonadati</taxon>
        <taxon>Pseudomonadota</taxon>
        <taxon>Betaproteobacteria</taxon>
        <taxon>Rhodocyclales</taxon>
        <taxon>Zoogloeaceae</taxon>
        <taxon>Zoogloea</taxon>
    </lineage>
</organism>
<dbReference type="GO" id="GO:0000270">
    <property type="term" value="P:peptidoglycan metabolic process"/>
    <property type="evidence" value="ECO:0007669"/>
    <property type="project" value="TreeGrafter"/>
</dbReference>
<name>A0A4Y4CT73_ZOORA</name>
<dbReference type="Gene3D" id="3.40.50.620">
    <property type="entry name" value="HUPs"/>
    <property type="match status" value="1"/>
</dbReference>
<evidence type="ECO:0000256" key="1">
    <source>
        <dbReference type="SAM" id="Phobius"/>
    </source>
</evidence>
<dbReference type="GO" id="GO:0005886">
    <property type="term" value="C:plasma membrane"/>
    <property type="evidence" value="ECO:0007669"/>
    <property type="project" value="TreeGrafter"/>
</dbReference>
<reference evidence="3 4" key="1">
    <citation type="submission" date="2019-06" db="EMBL/GenBank/DDBJ databases">
        <title>Whole genome shotgun sequence of Zoogloea ramigera NBRC 15342.</title>
        <authorList>
            <person name="Hosoyama A."/>
            <person name="Uohara A."/>
            <person name="Ohji S."/>
            <person name="Ichikawa N."/>
        </authorList>
    </citation>
    <scope>NUCLEOTIDE SEQUENCE [LARGE SCALE GENOMIC DNA]</scope>
    <source>
        <strain evidence="3 4">NBRC 15342</strain>
    </source>
</reference>
<dbReference type="GO" id="GO:0043164">
    <property type="term" value="P:Gram-negative-bacterium-type cell wall biogenesis"/>
    <property type="evidence" value="ECO:0007669"/>
    <property type="project" value="TreeGrafter"/>
</dbReference>
<accession>A0A4Y4CT73</accession>
<dbReference type="PANTHER" id="PTHR30336:SF4">
    <property type="entry name" value="ENVELOPE BIOGENESIS FACTOR ELYC"/>
    <property type="match status" value="1"/>
</dbReference>
<dbReference type="PANTHER" id="PTHR30336">
    <property type="entry name" value="INNER MEMBRANE PROTEIN, PROBABLE PERMEASE"/>
    <property type="match status" value="1"/>
</dbReference>
<dbReference type="InterPro" id="IPR014729">
    <property type="entry name" value="Rossmann-like_a/b/a_fold"/>
</dbReference>
<dbReference type="InterPro" id="IPR003848">
    <property type="entry name" value="DUF218"/>
</dbReference>
<dbReference type="EMBL" id="BJNV01000009">
    <property type="protein sequence ID" value="GEC94654.1"/>
    <property type="molecule type" value="Genomic_DNA"/>
</dbReference>
<evidence type="ECO:0000313" key="4">
    <source>
        <dbReference type="Proteomes" id="UP000318422"/>
    </source>
</evidence>
<feature type="transmembrane region" description="Helical" evidence="1">
    <location>
        <begin position="49"/>
        <end position="71"/>
    </location>
</feature>
<dbReference type="CDD" id="cd06259">
    <property type="entry name" value="YdcF-like"/>
    <property type="match status" value="1"/>
</dbReference>
<feature type="transmembrane region" description="Helical" evidence="1">
    <location>
        <begin position="18"/>
        <end position="42"/>
    </location>
</feature>
<dbReference type="Pfam" id="PF02698">
    <property type="entry name" value="DUF218"/>
    <property type="match status" value="1"/>
</dbReference>
<comment type="caution">
    <text evidence="3">The sequence shown here is derived from an EMBL/GenBank/DDBJ whole genome shotgun (WGS) entry which is preliminary data.</text>
</comment>